<evidence type="ECO:0000313" key="3">
    <source>
        <dbReference type="EMBL" id="TVM19384.1"/>
    </source>
</evidence>
<evidence type="ECO:0000256" key="1">
    <source>
        <dbReference type="SAM" id="Coils"/>
    </source>
</evidence>
<feature type="coiled-coil region" evidence="1">
    <location>
        <begin position="53"/>
        <end position="109"/>
    </location>
</feature>
<dbReference type="PROSITE" id="PS51257">
    <property type="entry name" value="PROKAR_LIPOPROTEIN"/>
    <property type="match status" value="1"/>
</dbReference>
<keyword evidence="1" id="KW-0175">Coiled coil</keyword>
<reference evidence="3 4" key="1">
    <citation type="submission" date="2018-06" db="EMBL/GenBank/DDBJ databases">
        <title>Complete genome of Desulfovibrio indonesiensis P37SLT.</title>
        <authorList>
            <person name="Crispim J.S."/>
            <person name="Vidigal P.M.P."/>
            <person name="Silva L.C.F."/>
            <person name="Laguardia C.N."/>
            <person name="Araujo L.C."/>
            <person name="Dias R.S."/>
            <person name="Sousa M.P."/>
            <person name="Paula S.O."/>
            <person name="Silva C."/>
        </authorList>
    </citation>
    <scope>NUCLEOTIDE SEQUENCE [LARGE SCALE GENOMIC DNA]</scope>
    <source>
        <strain evidence="3 4">P37SLT</strain>
    </source>
</reference>
<sequence length="145" mass="16207">MMIRNLLLCLITLSLLLVAACGGDTPTETSDQGEKSGEVLESEDVVVDREAVEREYHEQLAAMEEKLANIKAEMENASEEVSATYEEQVQELEQSIETMRTRLDEFGQSAEESWDNLKTEIGATMEEMGQSLQEVEDKVKEDIGS</sequence>
<evidence type="ECO:0000313" key="4">
    <source>
        <dbReference type="Proteomes" id="UP000448292"/>
    </source>
</evidence>
<dbReference type="Gene3D" id="1.20.120.20">
    <property type="entry name" value="Apolipoprotein"/>
    <property type="match status" value="1"/>
</dbReference>
<feature type="signal peptide" evidence="2">
    <location>
        <begin position="1"/>
        <end position="19"/>
    </location>
</feature>
<gene>
    <name evidence="3" type="ORF">DPQ33_03215</name>
</gene>
<dbReference type="Proteomes" id="UP000448292">
    <property type="component" value="Unassembled WGS sequence"/>
</dbReference>
<dbReference type="AlphaFoldDB" id="A0A7M3MI65"/>
<feature type="chain" id="PRO_5029745776" evidence="2">
    <location>
        <begin position="20"/>
        <end position="145"/>
    </location>
</feature>
<keyword evidence="4" id="KW-1185">Reference proteome</keyword>
<organism evidence="3 4">
    <name type="scientific">Oceanidesulfovibrio indonesiensis</name>
    <dbReference type="NCBI Taxonomy" id="54767"/>
    <lineage>
        <taxon>Bacteria</taxon>
        <taxon>Pseudomonadati</taxon>
        <taxon>Thermodesulfobacteriota</taxon>
        <taxon>Desulfovibrionia</taxon>
        <taxon>Desulfovibrionales</taxon>
        <taxon>Desulfovibrionaceae</taxon>
        <taxon>Oceanidesulfovibrio</taxon>
    </lineage>
</organism>
<proteinExistence type="predicted"/>
<dbReference type="RefSeq" id="WP_167590375.1">
    <property type="nucleotide sequence ID" value="NZ_QMIE01000002.1"/>
</dbReference>
<name>A0A7M3MI65_9BACT</name>
<dbReference type="SUPFAM" id="SSF58113">
    <property type="entry name" value="Apolipoprotein A-I"/>
    <property type="match status" value="1"/>
</dbReference>
<evidence type="ECO:0000256" key="2">
    <source>
        <dbReference type="SAM" id="SignalP"/>
    </source>
</evidence>
<protein>
    <submittedName>
        <fullName evidence="3">Uncharacterized protein</fullName>
    </submittedName>
</protein>
<keyword evidence="2" id="KW-0732">Signal</keyword>
<comment type="caution">
    <text evidence="3">The sequence shown here is derived from an EMBL/GenBank/DDBJ whole genome shotgun (WGS) entry which is preliminary data.</text>
</comment>
<dbReference type="EMBL" id="QMIE01000002">
    <property type="protein sequence ID" value="TVM19384.1"/>
    <property type="molecule type" value="Genomic_DNA"/>
</dbReference>
<accession>A0A7M3MI65</accession>